<keyword evidence="2" id="KW-1185">Reference proteome</keyword>
<sequence>MLRGPGEAVAGTGDARAQARDRVFFATREGRVRAPMDLQLWLTEDSVAKMSLTREG</sequence>
<gene>
    <name evidence="1" type="ORF">Ssi02_44430</name>
</gene>
<accession>A0A919RJ39</accession>
<protein>
    <submittedName>
        <fullName evidence="1">Uncharacterized protein</fullName>
    </submittedName>
</protein>
<proteinExistence type="predicted"/>
<comment type="caution">
    <text evidence="1">The sequence shown here is derived from an EMBL/GenBank/DDBJ whole genome shotgun (WGS) entry which is preliminary data.</text>
</comment>
<organism evidence="1 2">
    <name type="scientific">Sinosporangium siamense</name>
    <dbReference type="NCBI Taxonomy" id="1367973"/>
    <lineage>
        <taxon>Bacteria</taxon>
        <taxon>Bacillati</taxon>
        <taxon>Actinomycetota</taxon>
        <taxon>Actinomycetes</taxon>
        <taxon>Streptosporangiales</taxon>
        <taxon>Streptosporangiaceae</taxon>
        <taxon>Sinosporangium</taxon>
    </lineage>
</organism>
<dbReference type="AlphaFoldDB" id="A0A919RJ39"/>
<name>A0A919RJ39_9ACTN</name>
<evidence type="ECO:0000313" key="2">
    <source>
        <dbReference type="Proteomes" id="UP000606172"/>
    </source>
</evidence>
<reference evidence="1" key="1">
    <citation type="submission" date="2021-01" db="EMBL/GenBank/DDBJ databases">
        <title>Whole genome shotgun sequence of Sinosporangium siamense NBRC 109515.</title>
        <authorList>
            <person name="Komaki H."/>
            <person name="Tamura T."/>
        </authorList>
    </citation>
    <scope>NUCLEOTIDE SEQUENCE</scope>
    <source>
        <strain evidence="1">NBRC 109515</strain>
    </source>
</reference>
<evidence type="ECO:0000313" key="1">
    <source>
        <dbReference type="EMBL" id="GII94212.1"/>
    </source>
</evidence>
<dbReference type="EMBL" id="BOOW01000028">
    <property type="protein sequence ID" value="GII94212.1"/>
    <property type="molecule type" value="Genomic_DNA"/>
</dbReference>
<dbReference type="Proteomes" id="UP000606172">
    <property type="component" value="Unassembled WGS sequence"/>
</dbReference>